<dbReference type="InterPro" id="IPR018490">
    <property type="entry name" value="cNMP-bd_dom_sf"/>
</dbReference>
<dbReference type="CDD" id="cd00038">
    <property type="entry name" value="CAP_ED"/>
    <property type="match status" value="1"/>
</dbReference>
<dbReference type="SUPFAM" id="SSF51206">
    <property type="entry name" value="cAMP-binding domain-like"/>
    <property type="match status" value="1"/>
</dbReference>
<evidence type="ECO:0000313" key="6">
    <source>
        <dbReference type="EMBL" id="TWB89952.1"/>
    </source>
</evidence>
<reference evidence="6 7" key="1">
    <citation type="submission" date="2019-06" db="EMBL/GenBank/DDBJ databases">
        <title>Genomic Encyclopedia of Type Strains, Phase IV (KMG-V): Genome sequencing to study the core and pangenomes of soil and plant-associated prokaryotes.</title>
        <authorList>
            <person name="Whitman W."/>
        </authorList>
    </citation>
    <scope>NUCLEOTIDE SEQUENCE [LARGE SCALE GENOMIC DNA]</scope>
    <source>
        <strain evidence="6 7">BR 10355</strain>
    </source>
</reference>
<proteinExistence type="predicted"/>
<evidence type="ECO:0000256" key="3">
    <source>
        <dbReference type="ARBA" id="ARBA00023163"/>
    </source>
</evidence>
<evidence type="ECO:0000313" key="7">
    <source>
        <dbReference type="Proteomes" id="UP000321304"/>
    </source>
</evidence>
<dbReference type="RefSeq" id="WP_146991563.1">
    <property type="nucleotide sequence ID" value="NZ_VITY01000015.1"/>
</dbReference>
<dbReference type="InterPro" id="IPR012318">
    <property type="entry name" value="HTH_CRP"/>
</dbReference>
<dbReference type="GO" id="GO:0006355">
    <property type="term" value="P:regulation of DNA-templated transcription"/>
    <property type="evidence" value="ECO:0007669"/>
    <property type="project" value="InterPro"/>
</dbReference>
<evidence type="ECO:0000259" key="5">
    <source>
        <dbReference type="Pfam" id="PF13545"/>
    </source>
</evidence>
<dbReference type="InterPro" id="IPR036390">
    <property type="entry name" value="WH_DNA-bd_sf"/>
</dbReference>
<feature type="domain" description="HTH crp-type" evidence="5">
    <location>
        <begin position="157"/>
        <end position="228"/>
    </location>
</feature>
<dbReference type="AlphaFoldDB" id="A0A560L3R5"/>
<comment type="caution">
    <text evidence="6">The sequence shown here is derived from an EMBL/GenBank/DDBJ whole genome shotgun (WGS) entry which is preliminary data.</text>
</comment>
<keyword evidence="1" id="KW-0805">Transcription regulation</keyword>
<dbReference type="Gene3D" id="2.60.120.10">
    <property type="entry name" value="Jelly Rolls"/>
    <property type="match status" value="1"/>
</dbReference>
<evidence type="ECO:0000256" key="1">
    <source>
        <dbReference type="ARBA" id="ARBA00023015"/>
    </source>
</evidence>
<dbReference type="InterPro" id="IPR000595">
    <property type="entry name" value="cNMP-bd_dom"/>
</dbReference>
<dbReference type="Proteomes" id="UP000321304">
    <property type="component" value="Unassembled WGS sequence"/>
</dbReference>
<accession>A0A560L3R5</accession>
<dbReference type="GO" id="GO:0003677">
    <property type="term" value="F:DNA binding"/>
    <property type="evidence" value="ECO:0007669"/>
    <property type="project" value="UniProtKB-KW"/>
</dbReference>
<dbReference type="EMBL" id="VITY01000015">
    <property type="protein sequence ID" value="TWB89952.1"/>
    <property type="molecule type" value="Genomic_DNA"/>
</dbReference>
<sequence>MDAHNAHQLLVRSLQTHSRLAKQDVREIAALPHEIREFQPGEDFIHQGEAPKVAALVVSGTVGRYHILRNGRRQYISFHIAGDLPDVQALFLREMDHSVCAIGAAIVAFVPHRMLMRAFNRRPSFAFAIWRETLIDAAIFREAVTNNGARSNVAGMAHLFCELFYRAREAGLNNGMTWDFPVSLTQLGETLAIAIATVHRTLRELRATSTVDFRDGKLVVNDWTGLVKIAEFDPGYLHTRDPLGISP</sequence>
<keyword evidence="3" id="KW-0804">Transcription</keyword>
<keyword evidence="7" id="KW-1185">Reference proteome</keyword>
<feature type="domain" description="Cyclic nucleotide-binding" evidence="4">
    <location>
        <begin position="36"/>
        <end position="121"/>
    </location>
</feature>
<dbReference type="InterPro" id="IPR036388">
    <property type="entry name" value="WH-like_DNA-bd_sf"/>
</dbReference>
<dbReference type="SUPFAM" id="SSF46785">
    <property type="entry name" value="Winged helix' DNA-binding domain"/>
    <property type="match status" value="1"/>
</dbReference>
<dbReference type="Pfam" id="PF00027">
    <property type="entry name" value="cNMP_binding"/>
    <property type="match status" value="1"/>
</dbReference>
<dbReference type="OrthoDB" id="7584044at2"/>
<keyword evidence="2" id="KW-0238">DNA-binding</keyword>
<protein>
    <submittedName>
        <fullName evidence="6">Crp/Fnr family transcriptional regulator</fullName>
    </submittedName>
</protein>
<name>A0A560L3R5_9BRAD</name>
<evidence type="ECO:0000259" key="4">
    <source>
        <dbReference type="Pfam" id="PF00027"/>
    </source>
</evidence>
<organism evidence="6 7">
    <name type="scientific">Bradyrhizobium macuxiense</name>
    <dbReference type="NCBI Taxonomy" id="1755647"/>
    <lineage>
        <taxon>Bacteria</taxon>
        <taxon>Pseudomonadati</taxon>
        <taxon>Pseudomonadota</taxon>
        <taxon>Alphaproteobacteria</taxon>
        <taxon>Hyphomicrobiales</taxon>
        <taxon>Nitrobacteraceae</taxon>
        <taxon>Bradyrhizobium</taxon>
    </lineage>
</organism>
<gene>
    <name evidence="6" type="ORF">FBZ93_11566</name>
</gene>
<dbReference type="STRING" id="1755647.AS156_03685"/>
<evidence type="ECO:0000256" key="2">
    <source>
        <dbReference type="ARBA" id="ARBA00023125"/>
    </source>
</evidence>
<dbReference type="Pfam" id="PF13545">
    <property type="entry name" value="HTH_Crp_2"/>
    <property type="match status" value="1"/>
</dbReference>
<dbReference type="Gene3D" id="1.10.10.10">
    <property type="entry name" value="Winged helix-like DNA-binding domain superfamily/Winged helix DNA-binding domain"/>
    <property type="match status" value="1"/>
</dbReference>
<dbReference type="InterPro" id="IPR014710">
    <property type="entry name" value="RmlC-like_jellyroll"/>
</dbReference>